<dbReference type="PANTHER" id="PTHR43792:SF15">
    <property type="entry name" value="MYND-TYPE DOMAIN-CONTAINING PROTEIN"/>
    <property type="match status" value="1"/>
</dbReference>
<feature type="compositionally biased region" description="Low complexity" evidence="5">
    <location>
        <begin position="1"/>
        <end position="13"/>
    </location>
</feature>
<dbReference type="Pfam" id="PF13302">
    <property type="entry name" value="Acetyltransf_3"/>
    <property type="match status" value="1"/>
</dbReference>
<dbReference type="SUPFAM" id="SSF144232">
    <property type="entry name" value="HIT/MYND zinc finger-like"/>
    <property type="match status" value="1"/>
</dbReference>
<feature type="region of interest" description="Disordered" evidence="5">
    <location>
        <begin position="1"/>
        <end position="59"/>
    </location>
</feature>
<dbReference type="Pfam" id="PF01753">
    <property type="entry name" value="zf-MYND"/>
    <property type="match status" value="1"/>
</dbReference>
<dbReference type="Gene3D" id="3.40.630.30">
    <property type="match status" value="1"/>
</dbReference>
<keyword evidence="2 4" id="KW-0863">Zinc-finger</keyword>
<dbReference type="PANTHER" id="PTHR43792">
    <property type="entry name" value="GNAT FAMILY, PUTATIVE (AFU_ORTHOLOGUE AFUA_3G00765)-RELATED-RELATED"/>
    <property type="match status" value="1"/>
</dbReference>
<evidence type="ECO:0000256" key="1">
    <source>
        <dbReference type="ARBA" id="ARBA00022723"/>
    </source>
</evidence>
<dbReference type="Gene3D" id="6.10.140.2220">
    <property type="match status" value="1"/>
</dbReference>
<dbReference type="InterPro" id="IPR051531">
    <property type="entry name" value="N-acetyltransferase"/>
</dbReference>
<dbReference type="PROSITE" id="PS50865">
    <property type="entry name" value="ZF_MYND_2"/>
    <property type="match status" value="1"/>
</dbReference>
<evidence type="ECO:0000256" key="5">
    <source>
        <dbReference type="SAM" id="MobiDB-lite"/>
    </source>
</evidence>
<dbReference type="EMBL" id="AP028213">
    <property type="protein sequence ID" value="BEI89509.1"/>
    <property type="molecule type" value="Genomic_DNA"/>
</dbReference>
<dbReference type="AlphaFoldDB" id="A0AA48KYK9"/>
<sequence>MATAAAPTEQATAGDLPPIQNPAEDSADEDDAPKSAGKKKKKKPKKKKTKAIPPETVPVINETPDETAAWETQLAKGAKTYSLPPWILNERERPKLDILRTPACAGFTLRTPRLILRQVAVGDTTAIRRIKMEPVVQRTQLYGSPTASDIRDSFQRRYVASSIPALDRSGAWRDEWVFAITAKDAPSLKLSAGSNLRVSNRIKDAQGYLGNFALSLSTHPHGQPLRPTRGQVYSQPTFQQTAESGLEGKLFYELHPQLWGQGLASEAFGEVLRFAFEEVGCVRVSADPTTSAEASIALCNKFGMRFTREVANHYGKPQMFHEITRGEWFKLNRGLEGSAASAGTEDVKKDENGHAHDHGHNHGHEHEHGDDCAHDHDHDHTHGHGHDHDHDHSHGHGCDHDHPPPLPSSAVVDVGPGPWAGKKVCRWCTDFRTRPVITCKCGWAKYCSRECQRADWVYRGGHQAECDAK</sequence>
<accession>A0AA48KYK9</accession>
<evidence type="ECO:0000256" key="2">
    <source>
        <dbReference type="ARBA" id="ARBA00022771"/>
    </source>
</evidence>
<gene>
    <name evidence="7" type="ORF">CcaverHIS019_0208710</name>
</gene>
<keyword evidence="8" id="KW-1185">Reference proteome</keyword>
<evidence type="ECO:0000313" key="7">
    <source>
        <dbReference type="EMBL" id="BEI89509.1"/>
    </source>
</evidence>
<dbReference type="GO" id="GO:0008270">
    <property type="term" value="F:zinc ion binding"/>
    <property type="evidence" value="ECO:0007669"/>
    <property type="project" value="UniProtKB-KW"/>
</dbReference>
<dbReference type="SUPFAM" id="SSF55729">
    <property type="entry name" value="Acyl-CoA N-acyltransferases (Nat)"/>
    <property type="match status" value="1"/>
</dbReference>
<name>A0AA48KYK9_9TREE</name>
<organism evidence="7 8">
    <name type="scientific">Cutaneotrichosporon cavernicola</name>
    <dbReference type="NCBI Taxonomy" id="279322"/>
    <lineage>
        <taxon>Eukaryota</taxon>
        <taxon>Fungi</taxon>
        <taxon>Dikarya</taxon>
        <taxon>Basidiomycota</taxon>
        <taxon>Agaricomycotina</taxon>
        <taxon>Tremellomycetes</taxon>
        <taxon>Trichosporonales</taxon>
        <taxon>Trichosporonaceae</taxon>
        <taxon>Cutaneotrichosporon</taxon>
    </lineage>
</organism>
<dbReference type="InterPro" id="IPR000182">
    <property type="entry name" value="GNAT_dom"/>
</dbReference>
<reference evidence="7" key="1">
    <citation type="journal article" date="2023" name="BMC Genomics">
        <title>Chromosome-level genome assemblies of Cutaneotrichosporon spp. (Trichosporonales, Basidiomycota) reveal imbalanced evolution between nucleotide sequences and chromosome synteny.</title>
        <authorList>
            <person name="Kobayashi Y."/>
            <person name="Kayamori A."/>
            <person name="Aoki K."/>
            <person name="Shiwa Y."/>
            <person name="Matsutani M."/>
            <person name="Fujita N."/>
            <person name="Sugita T."/>
            <person name="Iwasaki W."/>
            <person name="Tanaka N."/>
            <person name="Takashima M."/>
        </authorList>
    </citation>
    <scope>NUCLEOTIDE SEQUENCE</scope>
    <source>
        <strain evidence="7">HIS019</strain>
    </source>
</reference>
<keyword evidence="3" id="KW-0862">Zinc</keyword>
<dbReference type="RefSeq" id="XP_060454775.1">
    <property type="nucleotide sequence ID" value="XM_060597931.1"/>
</dbReference>
<feature type="domain" description="MYND-type" evidence="6">
    <location>
        <begin position="425"/>
        <end position="466"/>
    </location>
</feature>
<dbReference type="GO" id="GO:0016747">
    <property type="term" value="F:acyltransferase activity, transferring groups other than amino-acyl groups"/>
    <property type="evidence" value="ECO:0007669"/>
    <property type="project" value="InterPro"/>
</dbReference>
<proteinExistence type="predicted"/>
<dbReference type="KEGG" id="ccac:CcaHIS019_0208710"/>
<dbReference type="InterPro" id="IPR016181">
    <property type="entry name" value="Acyl_CoA_acyltransferase"/>
</dbReference>
<evidence type="ECO:0000256" key="4">
    <source>
        <dbReference type="PROSITE-ProRule" id="PRU00134"/>
    </source>
</evidence>
<evidence type="ECO:0000313" key="8">
    <source>
        <dbReference type="Proteomes" id="UP001233271"/>
    </source>
</evidence>
<feature type="compositionally biased region" description="Basic and acidic residues" evidence="5">
    <location>
        <begin position="345"/>
        <end position="403"/>
    </location>
</feature>
<protein>
    <recommendedName>
        <fullName evidence="6">MYND-type domain-containing protein</fullName>
    </recommendedName>
</protein>
<evidence type="ECO:0000256" key="3">
    <source>
        <dbReference type="ARBA" id="ARBA00022833"/>
    </source>
</evidence>
<feature type="compositionally biased region" description="Basic residues" evidence="5">
    <location>
        <begin position="36"/>
        <end position="50"/>
    </location>
</feature>
<evidence type="ECO:0000259" key="6">
    <source>
        <dbReference type="PROSITE" id="PS50865"/>
    </source>
</evidence>
<feature type="region of interest" description="Disordered" evidence="5">
    <location>
        <begin position="339"/>
        <end position="415"/>
    </location>
</feature>
<dbReference type="GeneID" id="85493380"/>
<dbReference type="Proteomes" id="UP001233271">
    <property type="component" value="Chromosome 2"/>
</dbReference>
<dbReference type="InterPro" id="IPR002893">
    <property type="entry name" value="Znf_MYND"/>
</dbReference>
<keyword evidence="1" id="KW-0479">Metal-binding</keyword>